<evidence type="ECO:0000313" key="2">
    <source>
        <dbReference type="EMBL" id="KGB75379.1"/>
    </source>
</evidence>
<dbReference type="GeneID" id="88177583"/>
<evidence type="ECO:0000259" key="1">
    <source>
        <dbReference type="Pfam" id="PF04248"/>
    </source>
</evidence>
<dbReference type="InterPro" id="IPR007361">
    <property type="entry name" value="DUF427"/>
</dbReference>
<accession>A0A095C6Q1</accession>
<dbReference type="OrthoDB" id="18996at2759"/>
<dbReference type="RefSeq" id="XP_062881329.1">
    <property type="nucleotide sequence ID" value="XM_063025374.1"/>
</dbReference>
<dbReference type="Proteomes" id="UP000029445">
    <property type="component" value="Chromosome 3"/>
</dbReference>
<proteinExistence type="predicted"/>
<dbReference type="PANTHER" id="PTHR34310:SF5">
    <property type="entry name" value="DUF427 DOMAIN PROTEIN (AFU_ORTHOLOGUE AFUA_3G02220)"/>
    <property type="match status" value="1"/>
</dbReference>
<protein>
    <recommendedName>
        <fullName evidence="1">DUF427 domain-containing protein</fullName>
    </recommendedName>
</protein>
<feature type="domain" description="DUF427" evidence="1">
    <location>
        <begin position="9"/>
        <end position="96"/>
    </location>
</feature>
<dbReference type="EMBL" id="CP025761">
    <property type="protein sequence ID" value="KGB75379.1"/>
    <property type="molecule type" value="Genomic_DNA"/>
</dbReference>
<evidence type="ECO:0000313" key="3">
    <source>
        <dbReference type="Proteomes" id="UP000029445"/>
    </source>
</evidence>
<keyword evidence="3" id="KW-1185">Reference proteome</keyword>
<sequence>MPADQQIAVFLRDRVLAQAMTSDCEYVEGNWYFPDQALVERERFSQSDTHTQCPWKGEASYYNYQSDEDLVKDIAWYYPRPKNGAEKVEGRVAFYVGKVDGLKLGEPSI</sequence>
<organism evidence="2 3">
    <name type="scientific">Cryptococcus deuterogattii (strain R265)</name>
    <name type="common">Cryptococcus gattii VGII (strain R265)</name>
    <dbReference type="NCBI Taxonomy" id="294750"/>
    <lineage>
        <taxon>Eukaryota</taxon>
        <taxon>Fungi</taxon>
        <taxon>Dikarya</taxon>
        <taxon>Basidiomycota</taxon>
        <taxon>Agaricomycotina</taxon>
        <taxon>Tremellomycetes</taxon>
        <taxon>Tremellales</taxon>
        <taxon>Cryptococcaceae</taxon>
        <taxon>Cryptococcus</taxon>
        <taxon>Cryptococcus gattii species complex</taxon>
    </lineage>
</organism>
<reference evidence="2 3" key="2">
    <citation type="journal article" date="2018" name="Proc. Natl. Acad. Sci.">
        <title>RNAi is a critical determinant of centromere evolution in closely related fungi.</title>
        <authorList>
            <person name="Yadav V."/>
            <person name="Sun S."/>
            <person name="Billmyre R.B."/>
            <person name="Thimmappa B.C."/>
            <person name="Shea T."/>
            <person name="Lintner R."/>
            <person name="Bakkeren G."/>
            <person name="Cuomo C.A."/>
            <person name="Heitman J."/>
            <person name="Sanyal K."/>
        </authorList>
    </citation>
    <scope>NUCLEOTIDE SEQUENCE [LARGE SCALE GENOMIC DNA]</scope>
    <source>
        <strain evidence="2 3">R265</strain>
    </source>
</reference>
<gene>
    <name evidence="2" type="ORF">CNBG_1217</name>
</gene>
<dbReference type="Pfam" id="PF04248">
    <property type="entry name" value="NTP_transf_9"/>
    <property type="match status" value="1"/>
</dbReference>
<name>A0A095C6Q1_CRYD2</name>
<reference evidence="2 3" key="1">
    <citation type="journal article" date="2011" name="MBio">
        <title>Genome variation in Cryptococcus gattii, an emerging pathogen of immunocompetent hosts.</title>
        <authorList>
            <person name="D'Souza C.A."/>
            <person name="Kronstad J.W."/>
            <person name="Taylor G."/>
            <person name="Warren R."/>
            <person name="Yuen M."/>
            <person name="Hu G."/>
            <person name="Jung W.H."/>
            <person name="Sham A."/>
            <person name="Kidd S.E."/>
            <person name="Tangen K."/>
            <person name="Lee N."/>
            <person name="Zeilmaker T."/>
            <person name="Sawkins J."/>
            <person name="McVicker G."/>
            <person name="Shah S."/>
            <person name="Gnerre S."/>
            <person name="Griggs A."/>
            <person name="Zeng Q."/>
            <person name="Bartlett K."/>
            <person name="Li W."/>
            <person name="Wang X."/>
            <person name="Heitman J."/>
            <person name="Stajich J.E."/>
            <person name="Fraser J.A."/>
            <person name="Meyer W."/>
            <person name="Carter D."/>
            <person name="Schein J."/>
            <person name="Krzywinski M."/>
            <person name="Kwon-Chung K.J."/>
            <person name="Varma A."/>
            <person name="Wang J."/>
            <person name="Brunham R."/>
            <person name="Fyfe M."/>
            <person name="Ouellette B.F."/>
            <person name="Siddiqui A."/>
            <person name="Marra M."/>
            <person name="Jones S."/>
            <person name="Holt R."/>
            <person name="Birren B.W."/>
            <person name="Galagan J.E."/>
            <person name="Cuomo C.A."/>
        </authorList>
    </citation>
    <scope>NUCLEOTIDE SEQUENCE [LARGE SCALE GENOMIC DNA]</scope>
    <source>
        <strain evidence="2 3">R265</strain>
    </source>
</reference>
<dbReference type="InterPro" id="IPR038694">
    <property type="entry name" value="DUF427_sf"/>
</dbReference>
<dbReference type="AlphaFoldDB" id="A0A095C6Q1"/>
<dbReference type="VEuPathDB" id="FungiDB:CNBG_1217"/>
<dbReference type="Gene3D" id="2.170.150.40">
    <property type="entry name" value="Domain of unknown function (DUF427)"/>
    <property type="match status" value="1"/>
</dbReference>
<dbReference type="HOGENOM" id="CLU_126578_1_2_1"/>
<dbReference type="KEGG" id="cdeu:CNBG_1217"/>
<dbReference type="PANTHER" id="PTHR34310">
    <property type="entry name" value="DUF427 DOMAIN PROTEIN (AFU_ORTHOLOGUE AFUA_3G02220)"/>
    <property type="match status" value="1"/>
</dbReference>
<dbReference type="OMA" id="ENNHYFP"/>